<reference evidence="1" key="1">
    <citation type="submission" date="2018-05" db="EMBL/GenBank/DDBJ databases">
        <authorList>
            <person name="Lanie J.A."/>
            <person name="Ng W.-L."/>
            <person name="Kazmierczak K.M."/>
            <person name="Andrzejewski T.M."/>
            <person name="Davidsen T.M."/>
            <person name="Wayne K.J."/>
            <person name="Tettelin H."/>
            <person name="Glass J.I."/>
            <person name="Rusch D."/>
            <person name="Podicherti R."/>
            <person name="Tsui H.-C.T."/>
            <person name="Winkler M.E."/>
        </authorList>
    </citation>
    <scope>NUCLEOTIDE SEQUENCE</scope>
</reference>
<sequence>MIIILSAVEGLLRIDDYFNNQCLYMSSNIYP</sequence>
<feature type="non-terminal residue" evidence="1">
    <location>
        <position position="31"/>
    </location>
</feature>
<evidence type="ECO:0000313" key="1">
    <source>
        <dbReference type="EMBL" id="SVD55292.1"/>
    </source>
</evidence>
<accession>A0A382W916</accession>
<name>A0A382W916_9ZZZZ</name>
<proteinExistence type="predicted"/>
<protein>
    <submittedName>
        <fullName evidence="1">Uncharacterized protein</fullName>
    </submittedName>
</protein>
<dbReference type="EMBL" id="UINC01157997">
    <property type="protein sequence ID" value="SVD55292.1"/>
    <property type="molecule type" value="Genomic_DNA"/>
</dbReference>
<dbReference type="AlphaFoldDB" id="A0A382W916"/>
<gene>
    <name evidence="1" type="ORF">METZ01_LOCUS408146</name>
</gene>
<organism evidence="1">
    <name type="scientific">marine metagenome</name>
    <dbReference type="NCBI Taxonomy" id="408172"/>
    <lineage>
        <taxon>unclassified sequences</taxon>
        <taxon>metagenomes</taxon>
        <taxon>ecological metagenomes</taxon>
    </lineage>
</organism>